<dbReference type="EMBL" id="JAPFRF010000003">
    <property type="protein sequence ID" value="KAJ7338564.1"/>
    <property type="molecule type" value="Genomic_DNA"/>
</dbReference>
<evidence type="ECO:0000256" key="3">
    <source>
        <dbReference type="ARBA" id="ARBA00022833"/>
    </source>
</evidence>
<dbReference type="InterPro" id="IPR028155">
    <property type="entry name" value="RPA_interact_central"/>
</dbReference>
<keyword evidence="3" id="KW-0862">Zinc</keyword>
<evidence type="ECO:0000313" key="6">
    <source>
        <dbReference type="EMBL" id="KAJ7338564.1"/>
    </source>
</evidence>
<dbReference type="GO" id="GO:0008270">
    <property type="term" value="F:zinc ion binding"/>
    <property type="evidence" value="ECO:0007669"/>
    <property type="project" value="UniProtKB-KW"/>
</dbReference>
<evidence type="ECO:0008006" key="8">
    <source>
        <dbReference type="Google" id="ProtNLM"/>
    </source>
</evidence>
<comment type="caution">
    <text evidence="6">The sequence shown here is derived from an EMBL/GenBank/DDBJ whole genome shotgun (WGS) entry which is preliminary data.</text>
</comment>
<evidence type="ECO:0000259" key="5">
    <source>
        <dbReference type="Pfam" id="PF14768"/>
    </source>
</evidence>
<organism evidence="6 7">
    <name type="scientific">Phrynocephalus forsythii</name>
    <dbReference type="NCBI Taxonomy" id="171643"/>
    <lineage>
        <taxon>Eukaryota</taxon>
        <taxon>Metazoa</taxon>
        <taxon>Chordata</taxon>
        <taxon>Craniata</taxon>
        <taxon>Vertebrata</taxon>
        <taxon>Euteleostomi</taxon>
        <taxon>Lepidosauria</taxon>
        <taxon>Squamata</taxon>
        <taxon>Bifurcata</taxon>
        <taxon>Unidentata</taxon>
        <taxon>Episquamata</taxon>
        <taxon>Toxicofera</taxon>
        <taxon>Iguania</taxon>
        <taxon>Acrodonta</taxon>
        <taxon>Agamidae</taxon>
        <taxon>Agaminae</taxon>
        <taxon>Phrynocephalus</taxon>
    </lineage>
</organism>
<reference evidence="6" key="1">
    <citation type="journal article" date="2023" name="DNA Res.">
        <title>Chromosome-level genome assembly of Phrynocephalus forsythii using third-generation DNA sequencing and Hi-C analysis.</title>
        <authorList>
            <person name="Qi Y."/>
            <person name="Zhao W."/>
            <person name="Zhao Y."/>
            <person name="Niu C."/>
            <person name="Cao S."/>
            <person name="Zhang Y."/>
        </authorList>
    </citation>
    <scope>NUCLEOTIDE SEQUENCE</scope>
    <source>
        <tissue evidence="6">Muscle</tissue>
    </source>
</reference>
<dbReference type="InterPro" id="IPR028156">
    <property type="entry name" value="RIP"/>
</dbReference>
<dbReference type="PANTHER" id="PTHR31742">
    <property type="entry name" value="RPA-INTERACTING PROTEIN RPAIN"/>
    <property type="match status" value="1"/>
</dbReference>
<dbReference type="GO" id="GO:0016605">
    <property type="term" value="C:PML body"/>
    <property type="evidence" value="ECO:0007669"/>
    <property type="project" value="TreeGrafter"/>
</dbReference>
<evidence type="ECO:0000256" key="1">
    <source>
        <dbReference type="ARBA" id="ARBA00022723"/>
    </source>
</evidence>
<evidence type="ECO:0000256" key="2">
    <source>
        <dbReference type="ARBA" id="ARBA00022771"/>
    </source>
</evidence>
<dbReference type="Proteomes" id="UP001142489">
    <property type="component" value="Unassembled WGS sequence"/>
</dbReference>
<keyword evidence="2" id="KW-0863">Zinc-finger</keyword>
<feature type="domain" description="RPA-interacting protein central" evidence="4">
    <location>
        <begin position="19"/>
        <end position="68"/>
    </location>
</feature>
<dbReference type="GO" id="GO:0006606">
    <property type="term" value="P:protein import into nucleus"/>
    <property type="evidence" value="ECO:0007669"/>
    <property type="project" value="TreeGrafter"/>
</dbReference>
<name>A0A9Q0Y1V8_9SAUR</name>
<evidence type="ECO:0000259" key="4">
    <source>
        <dbReference type="Pfam" id="PF14767"/>
    </source>
</evidence>
<keyword evidence="7" id="KW-1185">Reference proteome</keyword>
<feature type="domain" description="RPA-interacting protein C-terminal" evidence="5">
    <location>
        <begin position="79"/>
        <end position="156"/>
    </location>
</feature>
<dbReference type="Pfam" id="PF14767">
    <property type="entry name" value="RPA_interact_M"/>
    <property type="match status" value="1"/>
</dbReference>
<proteinExistence type="predicted"/>
<accession>A0A9Q0Y1V8</accession>
<protein>
    <recommendedName>
        <fullName evidence="8">RPA-interacting protein</fullName>
    </recommendedName>
</protein>
<evidence type="ECO:0000313" key="7">
    <source>
        <dbReference type="Proteomes" id="UP001142489"/>
    </source>
</evidence>
<dbReference type="PANTHER" id="PTHR31742:SF1">
    <property type="entry name" value="RPA-INTERACTING PROTEIN"/>
    <property type="match status" value="1"/>
</dbReference>
<dbReference type="OrthoDB" id="435311at2759"/>
<dbReference type="InterPro" id="IPR028159">
    <property type="entry name" value="RPA_interact_C_dom"/>
</dbReference>
<gene>
    <name evidence="6" type="ORF">JRQ81_012466</name>
</gene>
<dbReference type="Pfam" id="PF14768">
    <property type="entry name" value="RPA_interact_C"/>
    <property type="match status" value="1"/>
</dbReference>
<dbReference type="AlphaFoldDB" id="A0A9Q0Y1V8"/>
<sequence>MEVEWRALKSDSVLQPSLQKQGDLSQGLEDAKLAVWEEIQQELMLQEQLTREEYEQSLRFDEECLNAMLDALDGEGQIICPVCRRNNLTVRSQFVTCLCGLCIVTQEMMEERLRALLEEGVTEHSQHGWVHPEFTVTDGAEGQSSLLMICQACDTWVVIF</sequence>
<keyword evidence="1" id="KW-0479">Metal-binding</keyword>